<gene>
    <name evidence="1" type="primary">CHST11</name>
</gene>
<protein>
    <submittedName>
        <fullName evidence="1">Carbohydrate sulfotransferase 11</fullName>
    </submittedName>
</protein>
<reference evidence="1" key="3">
    <citation type="submission" date="2025-09" db="UniProtKB">
        <authorList>
            <consortium name="Ensembl"/>
        </authorList>
    </citation>
    <scope>IDENTIFICATION</scope>
</reference>
<proteinExistence type="predicted"/>
<evidence type="ECO:0000313" key="1">
    <source>
        <dbReference type="Ensembl" id="ENSOARP00020052230.1"/>
    </source>
</evidence>
<reference evidence="1" key="2">
    <citation type="submission" date="2025-08" db="UniProtKB">
        <authorList>
            <consortium name="Ensembl"/>
        </authorList>
    </citation>
    <scope>IDENTIFICATION</scope>
</reference>
<reference evidence="1" key="1">
    <citation type="submission" date="2020-11" db="EMBL/GenBank/DDBJ databases">
        <authorList>
            <person name="Davenport K.M."/>
            <person name="Bickhart D.M."/>
            <person name="Smith T.P.L."/>
            <person name="Murdoch B.M."/>
            <person name="Rosen B.D."/>
        </authorList>
    </citation>
    <scope>NUCLEOTIDE SEQUENCE [LARGE SCALE GENOMIC DNA]</scope>
    <source>
        <strain evidence="1">OAR_USU_Benz2616</strain>
    </source>
</reference>
<dbReference type="Ensembl" id="ENSOART00020059453.1">
    <property type="protein sequence ID" value="ENSOARP00020052230.1"/>
    <property type="gene ID" value="ENSOARG00020013819.2"/>
</dbReference>
<accession>A0AC11E155</accession>
<name>A0AC11E155_SHEEP</name>
<organism evidence="1">
    <name type="scientific">Ovis aries</name>
    <name type="common">Sheep</name>
    <dbReference type="NCBI Taxonomy" id="9940"/>
    <lineage>
        <taxon>Eukaryota</taxon>
        <taxon>Metazoa</taxon>
        <taxon>Chordata</taxon>
        <taxon>Craniata</taxon>
        <taxon>Vertebrata</taxon>
        <taxon>Euteleostomi</taxon>
        <taxon>Mammalia</taxon>
        <taxon>Eutheria</taxon>
        <taxon>Laurasiatheria</taxon>
        <taxon>Artiodactyla</taxon>
        <taxon>Ruminantia</taxon>
        <taxon>Pecora</taxon>
        <taxon>Bovidae</taxon>
        <taxon>Caprinae</taxon>
        <taxon>Ovis</taxon>
    </lineage>
</organism>
<sequence length="245" mass="26725">SSLWRGGRGPVRQPQRPAQRQRRRRRHHHQHHRSHPSRPAREEAAAAAGGSGGGGGGEARRSRGRSNGAQPAGPRISALPEQLRRLPHPCPGLGAPRAAAKPTPILPAILAQPCPAPPGLRSAPRGPRSCAPGAPPGHPGSRSQDKAMKPALLEVMRMNRICRMVLATCLGSFILVIFYFQSMLHPGYYRILSRVTEMRIRSEDLLYGHRLFRWGSLLLEMMTSASGGLTFWPGGHMLWLDSGVD</sequence>